<dbReference type="SMART" id="SM00850">
    <property type="entry name" value="LytTR"/>
    <property type="match status" value="1"/>
</dbReference>
<dbReference type="KEGG" id="cpat:CLPA_c12990"/>
<feature type="domain" description="Response regulatory" evidence="8">
    <location>
        <begin position="3"/>
        <end position="126"/>
    </location>
</feature>
<evidence type="ECO:0000313" key="10">
    <source>
        <dbReference type="EMBL" id="AJA51386.1"/>
    </source>
</evidence>
<evidence type="ECO:0000259" key="8">
    <source>
        <dbReference type="PROSITE" id="PS50110"/>
    </source>
</evidence>
<evidence type="ECO:0000313" key="11">
    <source>
        <dbReference type="EMBL" id="KRU12607.1"/>
    </source>
</evidence>
<dbReference type="Pfam" id="PF00072">
    <property type="entry name" value="Response_reg"/>
    <property type="match status" value="1"/>
</dbReference>
<keyword evidence="3" id="KW-0902">Two-component regulatory system</keyword>
<dbReference type="GeneID" id="93073478"/>
<evidence type="ECO:0000313" key="13">
    <source>
        <dbReference type="Proteomes" id="UP000030905"/>
    </source>
</evidence>
<sequence>MLKIFICEDDDIQRSRFTEIIEDFIVIRNFDMEVALAAKNPEDIIDYLSKNDISGLYFLDIDLSHSINGIELAAKIREYDPRGFIVFITTHGEMAPLTFKYKVEAMDYIVKDNYENLKDSIKKCIIDANTKYSGTINKLQKNFNIKINDRIINVEFRKILFFETSRTIHKILLHAVGRQIEFYAKMKDIEKELDERFFRCHRSYIVNRDNIEEIDAKKKVAHMINGEKCLVSARSLKQVLNSGGDFFTPSEF</sequence>
<dbReference type="PROSITE" id="PS50930">
    <property type="entry name" value="HTH_LYTTR"/>
    <property type="match status" value="1"/>
</dbReference>
<dbReference type="EMBL" id="CP009268">
    <property type="protein sequence ID" value="AJA51386.1"/>
    <property type="molecule type" value="Genomic_DNA"/>
</dbReference>
<dbReference type="GO" id="GO:0003677">
    <property type="term" value="F:DNA binding"/>
    <property type="evidence" value="ECO:0007669"/>
    <property type="project" value="InterPro"/>
</dbReference>
<evidence type="ECO:0000256" key="3">
    <source>
        <dbReference type="ARBA" id="ARBA00023012"/>
    </source>
</evidence>
<dbReference type="eggNOG" id="COG3279">
    <property type="taxonomic scope" value="Bacteria"/>
</dbReference>
<dbReference type="InterPro" id="IPR011006">
    <property type="entry name" value="CheY-like_superfamily"/>
</dbReference>
<evidence type="ECO:0000256" key="5">
    <source>
        <dbReference type="ARBA" id="ARBA00024867"/>
    </source>
</evidence>
<dbReference type="RefSeq" id="WP_003446203.1">
    <property type="nucleotide sequence ID" value="NZ_ANZB01000009.1"/>
</dbReference>
<dbReference type="AlphaFoldDB" id="A0A0H3J666"/>
<dbReference type="InterPro" id="IPR046947">
    <property type="entry name" value="LytR-like"/>
</dbReference>
<protein>
    <recommendedName>
        <fullName evidence="1">Stage 0 sporulation protein A homolog</fullName>
    </recommendedName>
</protein>
<name>A0A0H3J666_CLOPA</name>
<keyword evidence="4" id="KW-0010">Activator</keyword>
<dbReference type="KEGG" id="cpae:CPAST_c12990"/>
<keyword evidence="2" id="KW-0963">Cytoplasm</keyword>
<dbReference type="CDD" id="cd17533">
    <property type="entry name" value="REC_LytTR_AgrA-like"/>
    <property type="match status" value="1"/>
</dbReference>
<feature type="modified residue" description="4-aspartylphosphate" evidence="7">
    <location>
        <position position="60"/>
    </location>
</feature>
<dbReference type="SMART" id="SM00448">
    <property type="entry name" value="REC"/>
    <property type="match status" value="1"/>
</dbReference>
<gene>
    <name evidence="10" type="primary">agrA3</name>
    <name evidence="10" type="ORF">CLPA_c12990</name>
    <name evidence="11" type="ORF">CP6013_01855</name>
</gene>
<evidence type="ECO:0000256" key="4">
    <source>
        <dbReference type="ARBA" id="ARBA00023159"/>
    </source>
</evidence>
<dbReference type="InterPro" id="IPR001789">
    <property type="entry name" value="Sig_transdc_resp-reg_receiver"/>
</dbReference>
<dbReference type="PROSITE" id="PS50110">
    <property type="entry name" value="RESPONSE_REGULATORY"/>
    <property type="match status" value="1"/>
</dbReference>
<organism evidence="10 13">
    <name type="scientific">Clostridium pasteurianum DSM 525 = ATCC 6013</name>
    <dbReference type="NCBI Taxonomy" id="1262449"/>
    <lineage>
        <taxon>Bacteria</taxon>
        <taxon>Bacillati</taxon>
        <taxon>Bacillota</taxon>
        <taxon>Clostridia</taxon>
        <taxon>Eubacteriales</taxon>
        <taxon>Clostridiaceae</taxon>
        <taxon>Clostridium</taxon>
    </lineage>
</organism>
<evidence type="ECO:0000256" key="1">
    <source>
        <dbReference type="ARBA" id="ARBA00018672"/>
    </source>
</evidence>
<dbReference type="Gene3D" id="2.40.50.1020">
    <property type="entry name" value="LytTr DNA-binding domain"/>
    <property type="match status" value="1"/>
</dbReference>
<dbReference type="Proteomes" id="UP000030905">
    <property type="component" value="Chromosome"/>
</dbReference>
<reference evidence="11 12" key="3">
    <citation type="journal article" name="Genome Announc.">
        <title>Improved Draft Genome Sequence of Clostridium pasteurianum Strain ATCC 6013 (DSM 525) Using a Hybrid Next-Generation Sequencing Approach.</title>
        <authorList>
            <person name="Pyne M.E."/>
            <person name="Utturkar S."/>
            <person name="Brown S.D."/>
            <person name="Moo-Young M."/>
            <person name="Chung D.A."/>
            <person name="Chou C.P."/>
        </authorList>
    </citation>
    <scope>NUCLEOTIDE SEQUENCE [LARGE SCALE GENOMIC DNA]</scope>
    <source>
        <strain evidence="11 12">ATCC 6013</strain>
    </source>
</reference>
<dbReference type="PATRIC" id="fig|1262449.3.peg.2715"/>
<feature type="domain" description="HTH LytTR-type" evidence="9">
    <location>
        <begin position="143"/>
        <end position="245"/>
    </location>
</feature>
<comment type="function">
    <text evidence="5">May play the central regulatory role in sporulation. It may be an element of the effector pathway responsible for the activation of sporulation genes in response to nutritional stress. Spo0A may act in concert with spo0H (a sigma factor) to control the expression of some genes that are critical to the sporulation process.</text>
</comment>
<proteinExistence type="predicted"/>
<dbReference type="GO" id="GO:0000156">
    <property type="term" value="F:phosphorelay response regulator activity"/>
    <property type="evidence" value="ECO:0007669"/>
    <property type="project" value="InterPro"/>
</dbReference>
<keyword evidence="13" id="KW-1185">Reference proteome</keyword>
<dbReference type="EMBL" id="JPGY02000001">
    <property type="protein sequence ID" value="KRU12607.1"/>
    <property type="molecule type" value="Genomic_DNA"/>
</dbReference>
<dbReference type="Pfam" id="PF04397">
    <property type="entry name" value="LytTR"/>
    <property type="match status" value="1"/>
</dbReference>
<reference evidence="10 13" key="1">
    <citation type="journal article" date="2015" name="Genome Announc.">
        <title>Complete Genome Sequence of the Nitrogen-Fixing and Solvent-Producing Clostridium pasteurianum DSM 525.</title>
        <authorList>
            <person name="Poehlein A."/>
            <person name="Grosse-Honebrink A."/>
            <person name="Zhang Y."/>
            <person name="Minton N.P."/>
            <person name="Daniel R."/>
        </authorList>
    </citation>
    <scope>NUCLEOTIDE SEQUENCE [LARGE SCALE GENOMIC DNA]</scope>
    <source>
        <strain evidence="10">DSM 525</strain>
        <strain evidence="13">DSM 525 / ATCC 6013</strain>
    </source>
</reference>
<dbReference type="SUPFAM" id="SSF52172">
    <property type="entry name" value="CheY-like"/>
    <property type="match status" value="1"/>
</dbReference>
<accession>A0A0H3J666</accession>
<dbReference type="Gene3D" id="3.40.50.2300">
    <property type="match status" value="1"/>
</dbReference>
<evidence type="ECO:0000256" key="7">
    <source>
        <dbReference type="PROSITE-ProRule" id="PRU00169"/>
    </source>
</evidence>
<keyword evidence="7" id="KW-0597">Phosphoprotein</keyword>
<evidence type="ECO:0000256" key="6">
    <source>
        <dbReference type="ARBA" id="ARBA00037164"/>
    </source>
</evidence>
<reference evidence="11" key="2">
    <citation type="submission" date="2015-10" db="EMBL/GenBank/DDBJ databases">
        <title>Improved Draft Genome Sequence of Clostridium pasteurianum Strain ATCC 6013 (DSM 525) Using a Hybrid Next-Generation Sequencing Approach.</title>
        <authorList>
            <person name="Pyne M.E."/>
            <person name="Utturkar S.M."/>
            <person name="Brown S.D."/>
            <person name="Moo-Young M."/>
            <person name="Chung D.A."/>
            <person name="Chou P.C."/>
        </authorList>
    </citation>
    <scope>NUCLEOTIDE SEQUENCE</scope>
    <source>
        <strain evidence="11">ATCC 6013</strain>
    </source>
</reference>
<dbReference type="Proteomes" id="UP000028042">
    <property type="component" value="Unassembled WGS sequence"/>
</dbReference>
<comment type="function">
    <text evidence="6">Required for high-level post-exponential phase expression of a series of secreted proteins.</text>
</comment>
<evidence type="ECO:0000259" key="9">
    <source>
        <dbReference type="PROSITE" id="PS50930"/>
    </source>
</evidence>
<evidence type="ECO:0000256" key="2">
    <source>
        <dbReference type="ARBA" id="ARBA00022490"/>
    </source>
</evidence>
<dbReference type="PANTHER" id="PTHR37299:SF3">
    <property type="entry name" value="STAGE 0 SPORULATION PROTEIN A HOMOLOG"/>
    <property type="match status" value="1"/>
</dbReference>
<evidence type="ECO:0000313" key="12">
    <source>
        <dbReference type="Proteomes" id="UP000028042"/>
    </source>
</evidence>
<dbReference type="PANTHER" id="PTHR37299">
    <property type="entry name" value="TRANSCRIPTIONAL REGULATOR-RELATED"/>
    <property type="match status" value="1"/>
</dbReference>
<dbReference type="InterPro" id="IPR007492">
    <property type="entry name" value="LytTR_DNA-bd_dom"/>
</dbReference>